<dbReference type="InterPro" id="IPR010982">
    <property type="entry name" value="Lambda_DNA-bd_dom_sf"/>
</dbReference>
<organism evidence="3 4">
    <name type="scientific">Flagellimonas maritima</name>
    <dbReference type="NCBI Taxonomy" id="1383885"/>
    <lineage>
        <taxon>Bacteria</taxon>
        <taxon>Pseudomonadati</taxon>
        <taxon>Bacteroidota</taxon>
        <taxon>Flavobacteriia</taxon>
        <taxon>Flavobacteriales</taxon>
        <taxon>Flavobacteriaceae</taxon>
        <taxon>Flagellimonas</taxon>
    </lineage>
</organism>
<dbReference type="NCBIfam" id="NF041951">
    <property type="entry name" value="phage_RstR"/>
    <property type="match status" value="1"/>
</dbReference>
<reference evidence="3 4" key="1">
    <citation type="submission" date="2018-06" db="EMBL/GenBank/DDBJ databases">
        <title>Spongiibacterium sp. HME9304 Genome sequencing and assembly.</title>
        <authorList>
            <person name="Kang H."/>
            <person name="Kim H."/>
            <person name="Joh K."/>
        </authorList>
    </citation>
    <scope>NUCLEOTIDE SEQUENCE [LARGE SCALE GENOMIC DNA]</scope>
    <source>
        <strain evidence="3 4">HME9304</strain>
    </source>
</reference>
<evidence type="ECO:0000256" key="1">
    <source>
        <dbReference type="ARBA" id="ARBA00023125"/>
    </source>
</evidence>
<dbReference type="InterPro" id="IPR050807">
    <property type="entry name" value="TransReg_Diox_bact_type"/>
</dbReference>
<dbReference type="Pfam" id="PF01381">
    <property type="entry name" value="HTH_3"/>
    <property type="match status" value="1"/>
</dbReference>
<protein>
    <submittedName>
        <fullName evidence="3">Repressor LexA</fullName>
        <ecNumber evidence="3">3.4.21.88</ecNumber>
    </submittedName>
</protein>
<dbReference type="KEGG" id="spon:HME9304_02133"/>
<gene>
    <name evidence="3" type="primary">lexA</name>
    <name evidence="3" type="ORF">HME9304_02133</name>
</gene>
<keyword evidence="3" id="KW-0378">Hydrolase</keyword>
<sequence length="132" mass="14975">MFINSYFCIAFLMFCLLITVFMSFGDNLKKIRADKDISQDELAKKVGTSAPIIGRYERNEIKPSIDTAKAIADELGVTVDFLLGGDDTIMDKELLQKVRDIESFTEGERTKIYELIDMAISYHKTKKAYSKA</sequence>
<dbReference type="Gene3D" id="1.10.260.40">
    <property type="entry name" value="lambda repressor-like DNA-binding domains"/>
    <property type="match status" value="1"/>
</dbReference>
<dbReference type="SMART" id="SM00530">
    <property type="entry name" value="HTH_XRE"/>
    <property type="match status" value="1"/>
</dbReference>
<dbReference type="GO" id="GO:0003700">
    <property type="term" value="F:DNA-binding transcription factor activity"/>
    <property type="evidence" value="ECO:0007669"/>
    <property type="project" value="TreeGrafter"/>
</dbReference>
<dbReference type="EC" id="3.4.21.88" evidence="3"/>
<evidence type="ECO:0000313" key="3">
    <source>
        <dbReference type="EMBL" id="AWX45123.1"/>
    </source>
</evidence>
<dbReference type="PANTHER" id="PTHR46797:SF1">
    <property type="entry name" value="METHYLPHOSPHONATE SYNTHASE"/>
    <property type="match status" value="1"/>
</dbReference>
<evidence type="ECO:0000259" key="2">
    <source>
        <dbReference type="PROSITE" id="PS50943"/>
    </source>
</evidence>
<dbReference type="GO" id="GO:0005829">
    <property type="term" value="C:cytosol"/>
    <property type="evidence" value="ECO:0007669"/>
    <property type="project" value="TreeGrafter"/>
</dbReference>
<name>A0A2Z4LTQ7_9FLAO</name>
<dbReference type="AlphaFoldDB" id="A0A2Z4LTQ7"/>
<evidence type="ECO:0000313" key="4">
    <source>
        <dbReference type="Proteomes" id="UP000248536"/>
    </source>
</evidence>
<keyword evidence="1" id="KW-0238">DNA-binding</keyword>
<accession>A0A2Z4LTQ7</accession>
<keyword evidence="4" id="KW-1185">Reference proteome</keyword>
<dbReference type="GO" id="GO:0003677">
    <property type="term" value="F:DNA binding"/>
    <property type="evidence" value="ECO:0007669"/>
    <property type="project" value="UniProtKB-KW"/>
</dbReference>
<dbReference type="InterPro" id="IPR049639">
    <property type="entry name" value="RstR"/>
</dbReference>
<dbReference type="PANTHER" id="PTHR46797">
    <property type="entry name" value="HTH-TYPE TRANSCRIPTIONAL REGULATOR"/>
    <property type="match status" value="1"/>
</dbReference>
<dbReference type="CDD" id="cd00093">
    <property type="entry name" value="HTH_XRE"/>
    <property type="match status" value="1"/>
</dbReference>
<dbReference type="PROSITE" id="PS50943">
    <property type="entry name" value="HTH_CROC1"/>
    <property type="match status" value="1"/>
</dbReference>
<dbReference type="EMBL" id="CP030104">
    <property type="protein sequence ID" value="AWX45123.1"/>
    <property type="molecule type" value="Genomic_DNA"/>
</dbReference>
<dbReference type="GO" id="GO:0004252">
    <property type="term" value="F:serine-type endopeptidase activity"/>
    <property type="evidence" value="ECO:0007669"/>
    <property type="project" value="UniProtKB-EC"/>
</dbReference>
<dbReference type="SUPFAM" id="SSF47413">
    <property type="entry name" value="lambda repressor-like DNA-binding domains"/>
    <property type="match status" value="1"/>
</dbReference>
<dbReference type="InterPro" id="IPR001387">
    <property type="entry name" value="Cro/C1-type_HTH"/>
</dbReference>
<proteinExistence type="predicted"/>
<feature type="domain" description="HTH cro/C1-type" evidence="2">
    <location>
        <begin position="28"/>
        <end position="82"/>
    </location>
</feature>
<dbReference type="Proteomes" id="UP000248536">
    <property type="component" value="Chromosome"/>
</dbReference>